<dbReference type="InterPro" id="IPR036390">
    <property type="entry name" value="WH_DNA-bd_sf"/>
</dbReference>
<dbReference type="RefSeq" id="WP_095278655.1">
    <property type="nucleotide sequence ID" value="NZ_CP047655.1"/>
</dbReference>
<feature type="domain" description="Schlafen AlbA-2" evidence="1">
    <location>
        <begin position="31"/>
        <end position="124"/>
    </location>
</feature>
<gene>
    <name evidence="2" type="ORF">CIG21_09800</name>
</gene>
<dbReference type="InterPro" id="IPR036388">
    <property type="entry name" value="WH-like_DNA-bd_sf"/>
</dbReference>
<protein>
    <recommendedName>
        <fullName evidence="1">Schlafen AlbA-2 domain-containing protein</fullName>
    </recommendedName>
</protein>
<dbReference type="InterPro" id="IPR038475">
    <property type="entry name" value="RecG_C_sf"/>
</dbReference>
<sequence length="444" mass="46987">MRAEEMADQIALGQGMTRAFARRKSAAFINERRVIETMASMANAEGGTLFIGVDSDGSISGCYPFHGDRTDPAQLAMAVRRYTNPPLEVDVSAARIGGTEVIAVRTDAHPSPVATAWGTYRTRRLNERGVAEAVGMDPTYLFTRYRDANGVDWALSPARGAAPDDIDPEAIASFRELAASHGGDALAAQRSDEALVRALGFRTDAEHPLTLGAIALFGRTEAIRTHLPYHQLVFSDRRVSHRTSRSVAPLATMLSALTEHRAALGPAFPLVINALVHRDYSLPAPVYVALEEDFTSISSPGGLPRGVDAAALAEGRPVYAPRSLHLSTAVSLTGLTRGAGTGYPEVARTLSAAELDPVSFAGTHGQGVTVTVTQHSSAPLAVKGNDAMALGAVQSAGRAGMASGDVAAITGLSQQQAYRALRKLVDASLIRKIGSTRTTRYYAK</sequence>
<dbReference type="CDD" id="cd00090">
    <property type="entry name" value="HTH_ARSR"/>
    <property type="match status" value="1"/>
</dbReference>
<dbReference type="SUPFAM" id="SSF46785">
    <property type="entry name" value="Winged helix' DNA-binding domain"/>
    <property type="match status" value="1"/>
</dbReference>
<reference evidence="2 3" key="1">
    <citation type="submission" date="2017-08" db="EMBL/GenBank/DDBJ databases">
        <authorList>
            <person name="de Groot N.N."/>
        </authorList>
    </citation>
    <scope>NUCLEOTIDE SEQUENCE [LARGE SCALE GENOMIC DNA]</scope>
    <source>
        <strain evidence="2 3">NBT06-6</strain>
    </source>
</reference>
<dbReference type="PANTHER" id="PTHR30595">
    <property type="entry name" value="GLPR-RELATED TRANSCRIPTIONAL REPRESSOR"/>
    <property type="match status" value="1"/>
</dbReference>
<dbReference type="Gene3D" id="1.10.10.10">
    <property type="entry name" value="Winged helix-like DNA-binding domain superfamily/Winged helix DNA-binding domain"/>
    <property type="match status" value="1"/>
</dbReference>
<proteinExistence type="predicted"/>
<dbReference type="Gene3D" id="3.30.565.60">
    <property type="match status" value="1"/>
</dbReference>
<dbReference type="Pfam" id="PF04326">
    <property type="entry name" value="SLFN_AlbA_2"/>
    <property type="match status" value="1"/>
</dbReference>
<evidence type="ECO:0000313" key="3">
    <source>
        <dbReference type="Proteomes" id="UP000215771"/>
    </source>
</evidence>
<dbReference type="Proteomes" id="UP000215771">
    <property type="component" value="Unassembled WGS sequence"/>
</dbReference>
<dbReference type="PANTHER" id="PTHR30595:SF6">
    <property type="entry name" value="SCHLAFEN ALBA-2 DOMAIN-CONTAINING PROTEIN"/>
    <property type="match status" value="1"/>
</dbReference>
<evidence type="ECO:0000313" key="2">
    <source>
        <dbReference type="EMBL" id="PAJ68950.1"/>
    </source>
</evidence>
<dbReference type="InterPro" id="IPR007421">
    <property type="entry name" value="Schlafen_AlbA_2_dom"/>
</dbReference>
<dbReference type="Gene3D" id="3.30.950.30">
    <property type="entry name" value="Schlafen, AAA domain"/>
    <property type="match status" value="1"/>
</dbReference>
<dbReference type="InterPro" id="IPR038461">
    <property type="entry name" value="Schlafen_AlbA_2_dom_sf"/>
</dbReference>
<accession>A0A269PBY1</accession>
<comment type="caution">
    <text evidence="2">The sequence shown here is derived from an EMBL/GenBank/DDBJ whole genome shotgun (WGS) entry which is preliminary data.</text>
</comment>
<dbReference type="AlphaFoldDB" id="A0A269PBY1"/>
<organism evidence="2 3">
    <name type="scientific">Corynebacterium hadale</name>
    <dbReference type="NCBI Taxonomy" id="2026255"/>
    <lineage>
        <taxon>Bacteria</taxon>
        <taxon>Bacillati</taxon>
        <taxon>Actinomycetota</taxon>
        <taxon>Actinomycetes</taxon>
        <taxon>Mycobacteriales</taxon>
        <taxon>Corynebacteriaceae</taxon>
        <taxon>Corynebacterium</taxon>
    </lineage>
</organism>
<name>A0A269PBY1_9CORY</name>
<dbReference type="InterPro" id="IPR011991">
    <property type="entry name" value="ArsR-like_HTH"/>
</dbReference>
<dbReference type="EMBL" id="NQMQ01000020">
    <property type="protein sequence ID" value="PAJ68950.1"/>
    <property type="molecule type" value="Genomic_DNA"/>
</dbReference>
<evidence type="ECO:0000259" key="1">
    <source>
        <dbReference type="Pfam" id="PF04326"/>
    </source>
</evidence>